<evidence type="ECO:0000313" key="1">
    <source>
        <dbReference type="EMBL" id="KAH7862332.1"/>
    </source>
</evidence>
<proteinExistence type="predicted"/>
<protein>
    <submittedName>
        <fullName evidence="1">Uncharacterized protein</fullName>
    </submittedName>
</protein>
<organism evidence="1 2">
    <name type="scientific">Vaccinium darrowii</name>
    <dbReference type="NCBI Taxonomy" id="229202"/>
    <lineage>
        <taxon>Eukaryota</taxon>
        <taxon>Viridiplantae</taxon>
        <taxon>Streptophyta</taxon>
        <taxon>Embryophyta</taxon>
        <taxon>Tracheophyta</taxon>
        <taxon>Spermatophyta</taxon>
        <taxon>Magnoliopsida</taxon>
        <taxon>eudicotyledons</taxon>
        <taxon>Gunneridae</taxon>
        <taxon>Pentapetalae</taxon>
        <taxon>asterids</taxon>
        <taxon>Ericales</taxon>
        <taxon>Ericaceae</taxon>
        <taxon>Vaccinioideae</taxon>
        <taxon>Vaccinieae</taxon>
        <taxon>Vaccinium</taxon>
    </lineage>
</organism>
<accession>A0ACB7ZBB3</accession>
<sequence length="178" mass="19607">MEMRPETSGSAPQLKAMGLGSDLGTVQSPIPATGSSSSSKPESACSLRRHVAASLIQYHRSVERNGHARQPVSLASYSSSMEVAHYNPTLTPSSSVEFKGRIGESTFNLKTSTELLKVLLNRIWSLEEQHASNMSLLNAMKRELGHCHARNKELLREKKMNQQEMDELMKRDAAGKIA</sequence>
<name>A0ACB7ZBB3_9ERIC</name>
<keyword evidence="2" id="KW-1185">Reference proteome</keyword>
<gene>
    <name evidence="1" type="ORF">Vadar_003260</name>
</gene>
<comment type="caution">
    <text evidence="1">The sequence shown here is derived from an EMBL/GenBank/DDBJ whole genome shotgun (WGS) entry which is preliminary data.</text>
</comment>
<reference evidence="1 2" key="1">
    <citation type="journal article" date="2021" name="Hortic Res">
        <title>High-quality reference genome and annotation aids understanding of berry development for evergreen blueberry (Vaccinium darrowii).</title>
        <authorList>
            <person name="Yu J."/>
            <person name="Hulse-Kemp A.M."/>
            <person name="Babiker E."/>
            <person name="Staton M."/>
        </authorList>
    </citation>
    <scope>NUCLEOTIDE SEQUENCE [LARGE SCALE GENOMIC DNA]</scope>
    <source>
        <strain evidence="2">cv. NJ 8807/NJ 8810</strain>
        <tissue evidence="1">Young leaf</tissue>
    </source>
</reference>
<dbReference type="Proteomes" id="UP000828048">
    <property type="component" value="Chromosome 12"/>
</dbReference>
<evidence type="ECO:0000313" key="2">
    <source>
        <dbReference type="Proteomes" id="UP000828048"/>
    </source>
</evidence>
<dbReference type="EMBL" id="CM037162">
    <property type="protein sequence ID" value="KAH7862332.1"/>
    <property type="molecule type" value="Genomic_DNA"/>
</dbReference>